<evidence type="ECO:0000313" key="4">
    <source>
        <dbReference type="EMBL" id="GJN90887.1"/>
    </source>
</evidence>
<dbReference type="EMBL" id="BQKY01000007">
    <property type="protein sequence ID" value="GJN90887.1"/>
    <property type="molecule type" value="Genomic_DNA"/>
</dbReference>
<sequence length="256" mass="26966">MSNAIAAAPSTVYVVTGANRGIGLAIAATLAKREHVLVLAAVRDPAKADALKALAKETGHIELVEYESPSEDSAKALAQVIEEKAGKVDVVISNAGVQTDYEPITTAASHHLTTSFNVNVVGPVTLFQALLPLLRKSAAPQFIGVSSAAASNTLAVPLATDSYSISKAALNSAVRRMHVWHGEQDNIAAYTLHPGVVLTDMATAWKENAPELQLPPEMIVSVEDSANAIVRLVEGATRENTGGRFWNAVDGTELPW</sequence>
<dbReference type="SUPFAM" id="SSF51735">
    <property type="entry name" value="NAD(P)-binding Rossmann-fold domains"/>
    <property type="match status" value="1"/>
</dbReference>
<evidence type="ECO:0000256" key="1">
    <source>
        <dbReference type="ARBA" id="ARBA00006484"/>
    </source>
</evidence>
<dbReference type="AlphaFoldDB" id="A0AAV5GN19"/>
<comment type="similarity">
    <text evidence="1">Belongs to the short-chain dehydrogenases/reductases (SDR) family.</text>
</comment>
<evidence type="ECO:0000256" key="2">
    <source>
        <dbReference type="ARBA" id="ARBA00022857"/>
    </source>
</evidence>
<dbReference type="PRINTS" id="PR00081">
    <property type="entry name" value="GDHRDH"/>
</dbReference>
<protein>
    <submittedName>
        <fullName evidence="4">Uncharacterized protein</fullName>
    </submittedName>
</protein>
<dbReference type="PANTHER" id="PTHR43544">
    <property type="entry name" value="SHORT-CHAIN DEHYDROGENASE/REDUCTASE"/>
    <property type="match status" value="1"/>
</dbReference>
<dbReference type="Gene3D" id="3.40.50.720">
    <property type="entry name" value="NAD(P)-binding Rossmann-like Domain"/>
    <property type="match status" value="1"/>
</dbReference>
<dbReference type="PANTHER" id="PTHR43544:SF7">
    <property type="entry name" value="NADB-LER2"/>
    <property type="match status" value="1"/>
</dbReference>
<dbReference type="Pfam" id="PF00106">
    <property type="entry name" value="adh_short"/>
    <property type="match status" value="1"/>
</dbReference>
<keyword evidence="2" id="KW-0521">NADP</keyword>
<evidence type="ECO:0000256" key="3">
    <source>
        <dbReference type="ARBA" id="ARBA00023002"/>
    </source>
</evidence>
<dbReference type="InterPro" id="IPR051468">
    <property type="entry name" value="Fungal_SecMetab_SDRs"/>
</dbReference>
<dbReference type="GO" id="GO:0016491">
    <property type="term" value="F:oxidoreductase activity"/>
    <property type="evidence" value="ECO:0007669"/>
    <property type="project" value="UniProtKB-KW"/>
</dbReference>
<dbReference type="InterPro" id="IPR002347">
    <property type="entry name" value="SDR_fam"/>
</dbReference>
<dbReference type="InterPro" id="IPR036291">
    <property type="entry name" value="NAD(P)-bd_dom_sf"/>
</dbReference>
<organism evidence="4 5">
    <name type="scientific">Rhodotorula paludigena</name>
    <dbReference type="NCBI Taxonomy" id="86838"/>
    <lineage>
        <taxon>Eukaryota</taxon>
        <taxon>Fungi</taxon>
        <taxon>Dikarya</taxon>
        <taxon>Basidiomycota</taxon>
        <taxon>Pucciniomycotina</taxon>
        <taxon>Microbotryomycetes</taxon>
        <taxon>Sporidiobolales</taxon>
        <taxon>Sporidiobolaceae</taxon>
        <taxon>Rhodotorula</taxon>
    </lineage>
</organism>
<dbReference type="Proteomes" id="UP001342314">
    <property type="component" value="Unassembled WGS sequence"/>
</dbReference>
<proteinExistence type="inferred from homology"/>
<comment type="caution">
    <text evidence="4">The sequence shown here is derived from an EMBL/GenBank/DDBJ whole genome shotgun (WGS) entry which is preliminary data.</text>
</comment>
<gene>
    <name evidence="4" type="ORF">Rhopal_003901-T1</name>
</gene>
<dbReference type="GO" id="GO:0005737">
    <property type="term" value="C:cytoplasm"/>
    <property type="evidence" value="ECO:0007669"/>
    <property type="project" value="TreeGrafter"/>
</dbReference>
<keyword evidence="3" id="KW-0560">Oxidoreductase</keyword>
<keyword evidence="5" id="KW-1185">Reference proteome</keyword>
<reference evidence="4 5" key="1">
    <citation type="submission" date="2021-12" db="EMBL/GenBank/DDBJ databases">
        <title>High titer production of polyol ester of fatty acids by Rhodotorula paludigena BS15 towards product separation-free biomass refinery.</title>
        <authorList>
            <person name="Mano J."/>
            <person name="Ono H."/>
            <person name="Tanaka T."/>
            <person name="Naito K."/>
            <person name="Sushida H."/>
            <person name="Ike M."/>
            <person name="Tokuyasu K."/>
            <person name="Kitaoka M."/>
        </authorList>
    </citation>
    <scope>NUCLEOTIDE SEQUENCE [LARGE SCALE GENOMIC DNA]</scope>
    <source>
        <strain evidence="4 5">BS15</strain>
    </source>
</reference>
<name>A0AAV5GN19_9BASI</name>
<evidence type="ECO:0000313" key="5">
    <source>
        <dbReference type="Proteomes" id="UP001342314"/>
    </source>
</evidence>
<accession>A0AAV5GN19</accession>